<reference evidence="2 3" key="1">
    <citation type="journal article" date="2019" name="Int. J. Syst. Evol. Microbiol.">
        <title>The Global Catalogue of Microorganisms (GCM) 10K type strain sequencing project: providing services to taxonomists for standard genome sequencing and annotation.</title>
        <authorList>
            <consortium name="The Broad Institute Genomics Platform"/>
            <consortium name="The Broad Institute Genome Sequencing Center for Infectious Disease"/>
            <person name="Wu L."/>
            <person name="Ma J."/>
        </authorList>
    </citation>
    <scope>NUCLEOTIDE SEQUENCE [LARGE SCALE GENOMIC DNA]</scope>
    <source>
        <strain evidence="2 3">JCM 9383</strain>
    </source>
</reference>
<evidence type="ECO:0000313" key="3">
    <source>
        <dbReference type="Proteomes" id="UP001500979"/>
    </source>
</evidence>
<dbReference type="Proteomes" id="UP001500979">
    <property type="component" value="Unassembled WGS sequence"/>
</dbReference>
<accession>A0ABN3VNV7</accession>
<proteinExistence type="predicted"/>
<dbReference type="RefSeq" id="WP_344686028.1">
    <property type="nucleotide sequence ID" value="NZ_BAAAUX010000037.1"/>
</dbReference>
<evidence type="ECO:0000256" key="1">
    <source>
        <dbReference type="SAM" id="MobiDB-lite"/>
    </source>
</evidence>
<name>A0ABN3VNV7_9PSEU</name>
<evidence type="ECO:0000313" key="2">
    <source>
        <dbReference type="EMBL" id="GAA2819229.1"/>
    </source>
</evidence>
<protein>
    <submittedName>
        <fullName evidence="2">Uncharacterized protein</fullName>
    </submittedName>
</protein>
<comment type="caution">
    <text evidence="2">The sequence shown here is derived from an EMBL/GenBank/DDBJ whole genome shotgun (WGS) entry which is preliminary data.</text>
</comment>
<feature type="region of interest" description="Disordered" evidence="1">
    <location>
        <begin position="29"/>
        <end position="48"/>
    </location>
</feature>
<sequence>MRKLIIGAVAALAVAGATGGVLVVNSGTNSSDAAAPSPAAGGGAPVLLADESPAPGSRLIVAPGEVNRFDTVKIDAHCENDEVEGVFSEAFPAGVSGRHVSPSHFEGTAVADPSRPGTFEVVAECKNGAPVTATVHVRGDG</sequence>
<dbReference type="EMBL" id="BAAAUX010000037">
    <property type="protein sequence ID" value="GAA2819229.1"/>
    <property type="molecule type" value="Genomic_DNA"/>
</dbReference>
<organism evidence="2 3">
    <name type="scientific">Saccharopolyspora taberi</name>
    <dbReference type="NCBI Taxonomy" id="60895"/>
    <lineage>
        <taxon>Bacteria</taxon>
        <taxon>Bacillati</taxon>
        <taxon>Actinomycetota</taxon>
        <taxon>Actinomycetes</taxon>
        <taxon>Pseudonocardiales</taxon>
        <taxon>Pseudonocardiaceae</taxon>
        <taxon>Saccharopolyspora</taxon>
    </lineage>
</organism>
<gene>
    <name evidence="2" type="ORF">GCM10010470_63170</name>
</gene>
<feature type="compositionally biased region" description="Low complexity" evidence="1">
    <location>
        <begin position="29"/>
        <end position="39"/>
    </location>
</feature>
<keyword evidence="3" id="KW-1185">Reference proteome</keyword>